<dbReference type="RefSeq" id="WP_220339866.1">
    <property type="nucleotide sequence ID" value="NZ_JAEUAX010000006.1"/>
</dbReference>
<name>A0ABS7HZF0_9MICO</name>
<feature type="domain" description="HNH" evidence="1">
    <location>
        <begin position="131"/>
        <end position="162"/>
    </location>
</feature>
<organism evidence="2 3">
    <name type="scientific">Microbacterium ureisolvens</name>
    <dbReference type="NCBI Taxonomy" id="2781186"/>
    <lineage>
        <taxon>Bacteria</taxon>
        <taxon>Bacillati</taxon>
        <taxon>Actinomycetota</taxon>
        <taxon>Actinomycetes</taxon>
        <taxon>Micrococcales</taxon>
        <taxon>Microbacteriaceae</taxon>
        <taxon>Microbacterium</taxon>
    </lineage>
</organism>
<keyword evidence="2" id="KW-0540">Nuclease</keyword>
<protein>
    <submittedName>
        <fullName evidence="2">HNH endonuclease</fullName>
    </submittedName>
</protein>
<dbReference type="Gene3D" id="1.10.30.50">
    <property type="match status" value="1"/>
</dbReference>
<dbReference type="InterPro" id="IPR003615">
    <property type="entry name" value="HNH_nuc"/>
</dbReference>
<comment type="caution">
    <text evidence="2">The sequence shown here is derived from an EMBL/GenBank/DDBJ whole genome shotgun (WGS) entry which is preliminary data.</text>
</comment>
<reference evidence="2 3" key="1">
    <citation type="journal article" date="2021" name="MBio">
        <title>Poor Competitiveness of Bradyrhizobium in Pigeon Pea Root Colonization in Indian Soils.</title>
        <authorList>
            <person name="Chalasani D."/>
            <person name="Basu A."/>
            <person name="Pullabhotla S.V.S.R.N."/>
            <person name="Jorrin B."/>
            <person name="Neal A.L."/>
            <person name="Poole P.S."/>
            <person name="Podile A.R."/>
            <person name="Tkacz A."/>
        </authorList>
    </citation>
    <scope>NUCLEOTIDE SEQUENCE [LARGE SCALE GENOMIC DNA]</scope>
    <source>
        <strain evidence="2 3">HU12</strain>
    </source>
</reference>
<keyword evidence="3" id="KW-1185">Reference proteome</keyword>
<dbReference type="CDD" id="cd00085">
    <property type="entry name" value="HNHc"/>
    <property type="match status" value="1"/>
</dbReference>
<evidence type="ECO:0000259" key="1">
    <source>
        <dbReference type="Pfam" id="PF01844"/>
    </source>
</evidence>
<sequence length="219" mass="24367">MTAVLTIDLADVDRYADALSAAAKAIATGDVVEAREIIGPIAFERWEGRLRYAANAGTTSDPVERRARDVTDRMRAQVFLRDEMTCTYCGGRCIPRNVLVAFSDLFPDELPYHQNYRRGAIHPMYWALAPEADHTLAHARGGTGDIANLTTLHTMCNARKSDSLVTELPTVDRPAHVVGWDGLLEAYRSIVALGNSHGRRHSAAGYHRRWLRHFSLEPV</sequence>
<keyword evidence="2" id="KW-0255">Endonuclease</keyword>
<dbReference type="EMBL" id="JAEUAX010000006">
    <property type="protein sequence ID" value="MBW9110663.1"/>
    <property type="molecule type" value="Genomic_DNA"/>
</dbReference>
<dbReference type="GO" id="GO:0004519">
    <property type="term" value="F:endonuclease activity"/>
    <property type="evidence" value="ECO:0007669"/>
    <property type="project" value="UniProtKB-KW"/>
</dbReference>
<evidence type="ECO:0000313" key="2">
    <source>
        <dbReference type="EMBL" id="MBW9110663.1"/>
    </source>
</evidence>
<dbReference type="Pfam" id="PF01844">
    <property type="entry name" value="HNH"/>
    <property type="match status" value="1"/>
</dbReference>
<accession>A0ABS7HZF0</accession>
<dbReference type="Proteomes" id="UP000777440">
    <property type="component" value="Unassembled WGS sequence"/>
</dbReference>
<gene>
    <name evidence="2" type="ORF">JNB61_12850</name>
</gene>
<proteinExistence type="predicted"/>
<evidence type="ECO:0000313" key="3">
    <source>
        <dbReference type="Proteomes" id="UP000777440"/>
    </source>
</evidence>
<dbReference type="InterPro" id="IPR002711">
    <property type="entry name" value="HNH"/>
</dbReference>
<keyword evidence="2" id="KW-0378">Hydrolase</keyword>